<feature type="compositionally biased region" description="Polar residues" evidence="1">
    <location>
        <begin position="228"/>
        <end position="237"/>
    </location>
</feature>
<dbReference type="AlphaFoldDB" id="A0AAV6UKN6"/>
<sequence>MYVSQLRTDCTADACPCTKAWAYFACVKTGQSDYLTRHRNVTRERLVYEVSDGTAQAIGVGIVLISVSGIAWRLTSHDAPSCRAMLGLHSSHHEPNRRFVPRVPPYGGRPSHHPYAAMMYPEFQYRPPPPSYQASMQEYRLRLLLLDRHSTSNNATSPTSALSPVSPPPTYRSAHNAAQATTPHARPPLTLTEREYSRPPSYRSRASSAGILRPSTETLCSLTPTTTVQPLPASQPSHHSRNPSLSLSFLSHESLFLDSGHSRPQQQNSLDSINHQQQQNSLDSRNHHQQQQNSLDSRGHLQQSLVDSMNHQQQNSLDSRNHLQHSDSRNHHHHQSSLDSGHSRSQQISWTVPGHPSSFASPSGDSVVGGLSEDGGSSPMSSWRTGVPTWKHNDINAVTIVQTTDSSQVLNRDSVVLSVPGNDGEVRILAHV</sequence>
<evidence type="ECO:0000313" key="3">
    <source>
        <dbReference type="Proteomes" id="UP000827092"/>
    </source>
</evidence>
<feature type="compositionally biased region" description="Low complexity" evidence="1">
    <location>
        <begin position="198"/>
        <end position="227"/>
    </location>
</feature>
<feature type="compositionally biased region" description="Polar residues" evidence="1">
    <location>
        <begin position="262"/>
        <end position="318"/>
    </location>
</feature>
<feature type="compositionally biased region" description="Polar residues" evidence="1">
    <location>
        <begin position="337"/>
        <end position="350"/>
    </location>
</feature>
<organism evidence="2 3">
    <name type="scientific">Oedothorax gibbosus</name>
    <dbReference type="NCBI Taxonomy" id="931172"/>
    <lineage>
        <taxon>Eukaryota</taxon>
        <taxon>Metazoa</taxon>
        <taxon>Ecdysozoa</taxon>
        <taxon>Arthropoda</taxon>
        <taxon>Chelicerata</taxon>
        <taxon>Arachnida</taxon>
        <taxon>Araneae</taxon>
        <taxon>Araneomorphae</taxon>
        <taxon>Entelegynae</taxon>
        <taxon>Araneoidea</taxon>
        <taxon>Linyphiidae</taxon>
        <taxon>Erigoninae</taxon>
        <taxon>Oedothorax</taxon>
    </lineage>
</organism>
<feature type="compositionally biased region" description="Low complexity" evidence="1">
    <location>
        <begin position="151"/>
        <end position="163"/>
    </location>
</feature>
<protein>
    <submittedName>
        <fullName evidence="2">Uncharacterized protein</fullName>
    </submittedName>
</protein>
<dbReference type="EMBL" id="JAFNEN010000361">
    <property type="protein sequence ID" value="KAG8184791.1"/>
    <property type="molecule type" value="Genomic_DNA"/>
</dbReference>
<evidence type="ECO:0000256" key="1">
    <source>
        <dbReference type="SAM" id="MobiDB-lite"/>
    </source>
</evidence>
<feature type="region of interest" description="Disordered" evidence="1">
    <location>
        <begin position="151"/>
        <end position="245"/>
    </location>
</feature>
<reference evidence="2 3" key="1">
    <citation type="journal article" date="2022" name="Nat. Ecol. Evol.">
        <title>A masculinizing supergene underlies an exaggerated male reproductive morph in a spider.</title>
        <authorList>
            <person name="Hendrickx F."/>
            <person name="De Corte Z."/>
            <person name="Sonet G."/>
            <person name="Van Belleghem S.M."/>
            <person name="Kostlbacher S."/>
            <person name="Vangestel C."/>
        </authorList>
    </citation>
    <scope>NUCLEOTIDE SEQUENCE [LARGE SCALE GENOMIC DNA]</scope>
    <source>
        <strain evidence="2">W744_W776</strain>
    </source>
</reference>
<gene>
    <name evidence="2" type="ORF">JTE90_015473</name>
</gene>
<name>A0AAV6UKN6_9ARAC</name>
<feature type="compositionally biased region" description="Basic and acidic residues" evidence="1">
    <location>
        <begin position="319"/>
        <end position="329"/>
    </location>
</feature>
<comment type="caution">
    <text evidence="2">The sequence shown here is derived from an EMBL/GenBank/DDBJ whole genome shotgun (WGS) entry which is preliminary data.</text>
</comment>
<accession>A0AAV6UKN6</accession>
<keyword evidence="3" id="KW-1185">Reference proteome</keyword>
<evidence type="ECO:0000313" key="2">
    <source>
        <dbReference type="EMBL" id="KAG8184791.1"/>
    </source>
</evidence>
<proteinExistence type="predicted"/>
<feature type="region of interest" description="Disordered" evidence="1">
    <location>
        <begin position="259"/>
        <end position="385"/>
    </location>
</feature>
<dbReference type="Proteomes" id="UP000827092">
    <property type="component" value="Unassembled WGS sequence"/>
</dbReference>